<keyword evidence="2" id="KW-1185">Reference proteome</keyword>
<comment type="caution">
    <text evidence="1">The sequence shown here is derived from an EMBL/GenBank/DDBJ whole genome shotgun (WGS) entry which is preliminary data.</text>
</comment>
<organism evidence="1 2">
    <name type="scientific">Riccia fluitans</name>
    <dbReference type="NCBI Taxonomy" id="41844"/>
    <lineage>
        <taxon>Eukaryota</taxon>
        <taxon>Viridiplantae</taxon>
        <taxon>Streptophyta</taxon>
        <taxon>Embryophyta</taxon>
        <taxon>Marchantiophyta</taxon>
        <taxon>Marchantiopsida</taxon>
        <taxon>Marchantiidae</taxon>
        <taxon>Marchantiales</taxon>
        <taxon>Ricciaceae</taxon>
        <taxon>Riccia</taxon>
    </lineage>
</organism>
<evidence type="ECO:0000313" key="2">
    <source>
        <dbReference type="Proteomes" id="UP001605036"/>
    </source>
</evidence>
<accession>A0ABD1XYD2</accession>
<name>A0ABD1XYD2_9MARC</name>
<dbReference type="AlphaFoldDB" id="A0ABD1XYD2"/>
<dbReference type="Proteomes" id="UP001605036">
    <property type="component" value="Unassembled WGS sequence"/>
</dbReference>
<proteinExistence type="predicted"/>
<gene>
    <name evidence="1" type="ORF">R1flu_025662</name>
</gene>
<reference evidence="1 2" key="1">
    <citation type="submission" date="2024-09" db="EMBL/GenBank/DDBJ databases">
        <title>Chromosome-scale assembly of Riccia fluitans.</title>
        <authorList>
            <person name="Paukszto L."/>
            <person name="Sawicki J."/>
            <person name="Karawczyk K."/>
            <person name="Piernik-Szablinska J."/>
            <person name="Szczecinska M."/>
            <person name="Mazdziarz M."/>
        </authorList>
    </citation>
    <scope>NUCLEOTIDE SEQUENCE [LARGE SCALE GENOMIC DNA]</scope>
    <source>
        <strain evidence="1">Rf_01</strain>
        <tissue evidence="1">Aerial parts of the thallus</tissue>
    </source>
</reference>
<evidence type="ECO:0000313" key="1">
    <source>
        <dbReference type="EMBL" id="KAL2613970.1"/>
    </source>
</evidence>
<dbReference type="EMBL" id="JBHFFA010000007">
    <property type="protein sequence ID" value="KAL2613970.1"/>
    <property type="molecule type" value="Genomic_DNA"/>
</dbReference>
<protein>
    <submittedName>
        <fullName evidence="1">Uncharacterized protein</fullName>
    </submittedName>
</protein>
<sequence length="118" mass="12893">MVPSFSRLLSAERRAVVNLSYLLFTFPHTTELAATLKSLCCFLLLGSADFCFQSILLASPRQLAREFCGFSVCSNSERGLAQSFSLGLDFWTDTMCVPGPGFGFSAERSFVLAAFISP</sequence>